<comment type="caution">
    <text evidence="1">The sequence shown here is derived from an EMBL/GenBank/DDBJ whole genome shotgun (WGS) entry which is preliminary data.</text>
</comment>
<protein>
    <submittedName>
        <fullName evidence="1">Uncharacterized protein</fullName>
    </submittedName>
</protein>
<accession>A0ACB8UDS1</accession>
<keyword evidence="2" id="KW-1185">Reference proteome</keyword>
<organism evidence="1 2">
    <name type="scientific">Irpex rosettiformis</name>
    <dbReference type="NCBI Taxonomy" id="378272"/>
    <lineage>
        <taxon>Eukaryota</taxon>
        <taxon>Fungi</taxon>
        <taxon>Dikarya</taxon>
        <taxon>Basidiomycota</taxon>
        <taxon>Agaricomycotina</taxon>
        <taxon>Agaricomycetes</taxon>
        <taxon>Polyporales</taxon>
        <taxon>Irpicaceae</taxon>
        <taxon>Irpex</taxon>
    </lineage>
</organism>
<dbReference type="Proteomes" id="UP001055072">
    <property type="component" value="Unassembled WGS sequence"/>
</dbReference>
<name>A0ACB8UDS1_9APHY</name>
<reference evidence="1" key="1">
    <citation type="journal article" date="2021" name="Environ. Microbiol.">
        <title>Gene family expansions and transcriptome signatures uncover fungal adaptations to wood decay.</title>
        <authorList>
            <person name="Hage H."/>
            <person name="Miyauchi S."/>
            <person name="Viragh M."/>
            <person name="Drula E."/>
            <person name="Min B."/>
            <person name="Chaduli D."/>
            <person name="Navarro D."/>
            <person name="Favel A."/>
            <person name="Norest M."/>
            <person name="Lesage-Meessen L."/>
            <person name="Balint B."/>
            <person name="Merenyi Z."/>
            <person name="de Eugenio L."/>
            <person name="Morin E."/>
            <person name="Martinez A.T."/>
            <person name="Baldrian P."/>
            <person name="Stursova M."/>
            <person name="Martinez M.J."/>
            <person name="Novotny C."/>
            <person name="Magnuson J.K."/>
            <person name="Spatafora J.W."/>
            <person name="Maurice S."/>
            <person name="Pangilinan J."/>
            <person name="Andreopoulos W."/>
            <person name="LaButti K."/>
            <person name="Hundley H."/>
            <person name="Na H."/>
            <person name="Kuo A."/>
            <person name="Barry K."/>
            <person name="Lipzen A."/>
            <person name="Henrissat B."/>
            <person name="Riley R."/>
            <person name="Ahrendt S."/>
            <person name="Nagy L.G."/>
            <person name="Grigoriev I.V."/>
            <person name="Martin F."/>
            <person name="Rosso M.N."/>
        </authorList>
    </citation>
    <scope>NUCLEOTIDE SEQUENCE</scope>
    <source>
        <strain evidence="1">CBS 384.51</strain>
    </source>
</reference>
<sequence length="249" mass="27789">MVDYTPTNPTRRTHHSTHIDRNHHEPVVASPGIIVPQEVSNPTRHTHHELPTLVFSHGNLPGINLQAAIRGTHAGSLDHNDRPITTTVETANSINIRILWPGYAEYSTNIIVKEPGSYQTGGINVPYPIWRIAMSVAKVVQEFYSRAVPVVPREHCDRALAAPWNIRNIPFDCLRLFELRQVSLGVWQPVLVYDPARRDATTSTSVPVRDPSHTTVSSTTLHLPPISPVSPGITHEYPASSGYLDFQRY</sequence>
<dbReference type="EMBL" id="MU274904">
    <property type="protein sequence ID" value="KAI0092321.1"/>
    <property type="molecule type" value="Genomic_DNA"/>
</dbReference>
<evidence type="ECO:0000313" key="2">
    <source>
        <dbReference type="Proteomes" id="UP001055072"/>
    </source>
</evidence>
<gene>
    <name evidence="1" type="ORF">BDY19DRAFT_929458</name>
</gene>
<proteinExistence type="predicted"/>
<evidence type="ECO:0000313" key="1">
    <source>
        <dbReference type="EMBL" id="KAI0092321.1"/>
    </source>
</evidence>